<feature type="compositionally biased region" description="Basic and acidic residues" evidence="1">
    <location>
        <begin position="106"/>
        <end position="117"/>
    </location>
</feature>
<dbReference type="SUPFAM" id="SSF55205">
    <property type="entry name" value="EPT/RTPC-like"/>
    <property type="match status" value="1"/>
</dbReference>
<dbReference type="Gene3D" id="3.65.10.20">
    <property type="entry name" value="RNA 3'-terminal phosphate cyclase domain"/>
    <property type="match status" value="1"/>
</dbReference>
<dbReference type="GO" id="GO:0006396">
    <property type="term" value="P:RNA processing"/>
    <property type="evidence" value="ECO:0007669"/>
    <property type="project" value="InterPro"/>
</dbReference>
<dbReference type="GeneID" id="87813428"/>
<keyword evidence="4" id="KW-1185">Reference proteome</keyword>
<protein>
    <submittedName>
        <fullName evidence="3">RNA 3'-terminal phosphate cyclase/enolpyruvate transferase</fullName>
    </submittedName>
</protein>
<dbReference type="GO" id="GO:0016740">
    <property type="term" value="F:transferase activity"/>
    <property type="evidence" value="ECO:0007669"/>
    <property type="project" value="UniProtKB-KW"/>
</dbReference>
<name>A0AAN6V599_9PEZI</name>
<evidence type="ECO:0000313" key="3">
    <source>
        <dbReference type="EMBL" id="KAK4145049.1"/>
    </source>
</evidence>
<dbReference type="InterPro" id="IPR000228">
    <property type="entry name" value="RNA3'_term_phos_cyc"/>
</dbReference>
<dbReference type="Proteomes" id="UP001302676">
    <property type="component" value="Unassembled WGS sequence"/>
</dbReference>
<feature type="compositionally biased region" description="Basic and acidic residues" evidence="1">
    <location>
        <begin position="434"/>
        <end position="451"/>
    </location>
</feature>
<evidence type="ECO:0000313" key="4">
    <source>
        <dbReference type="Proteomes" id="UP001302676"/>
    </source>
</evidence>
<dbReference type="InterPro" id="IPR037136">
    <property type="entry name" value="RNA3'_phos_cyclase_dom_sf"/>
</dbReference>
<feature type="region of interest" description="Disordered" evidence="1">
    <location>
        <begin position="339"/>
        <end position="370"/>
    </location>
</feature>
<dbReference type="InterPro" id="IPR023797">
    <property type="entry name" value="RNA3'_phos_cyclase_dom"/>
</dbReference>
<accession>A0AAN6V599</accession>
<feature type="region of interest" description="Disordered" evidence="1">
    <location>
        <begin position="89"/>
        <end position="119"/>
    </location>
</feature>
<dbReference type="GO" id="GO:0003963">
    <property type="term" value="F:RNA-3'-phosphate cyclase activity"/>
    <property type="evidence" value="ECO:0007669"/>
    <property type="project" value="TreeGrafter"/>
</dbReference>
<evidence type="ECO:0000256" key="1">
    <source>
        <dbReference type="SAM" id="MobiDB-lite"/>
    </source>
</evidence>
<dbReference type="Pfam" id="PF01137">
    <property type="entry name" value="RTC"/>
    <property type="match status" value="1"/>
</dbReference>
<dbReference type="PANTHER" id="PTHR11096">
    <property type="entry name" value="RNA 3' TERMINAL PHOSPHATE CYCLASE"/>
    <property type="match status" value="1"/>
</dbReference>
<evidence type="ECO:0000259" key="2">
    <source>
        <dbReference type="Pfam" id="PF01137"/>
    </source>
</evidence>
<dbReference type="InterPro" id="IPR013792">
    <property type="entry name" value="RNA3'P_cycl/enolpyr_Trfase_a/b"/>
</dbReference>
<dbReference type="GO" id="GO:0005634">
    <property type="term" value="C:nucleus"/>
    <property type="evidence" value="ECO:0007669"/>
    <property type="project" value="TreeGrafter"/>
</dbReference>
<reference evidence="3" key="2">
    <citation type="submission" date="2023-05" db="EMBL/GenBank/DDBJ databases">
        <authorList>
            <consortium name="Lawrence Berkeley National Laboratory"/>
            <person name="Steindorff A."/>
            <person name="Hensen N."/>
            <person name="Bonometti L."/>
            <person name="Westerberg I."/>
            <person name="Brannstrom I.O."/>
            <person name="Guillou S."/>
            <person name="Cros-Aarteil S."/>
            <person name="Calhoun S."/>
            <person name="Haridas S."/>
            <person name="Kuo A."/>
            <person name="Mondo S."/>
            <person name="Pangilinan J."/>
            <person name="Riley R."/>
            <person name="Labutti K."/>
            <person name="Andreopoulos B."/>
            <person name="Lipzen A."/>
            <person name="Chen C."/>
            <person name="Yanf M."/>
            <person name="Daum C."/>
            <person name="Ng V."/>
            <person name="Clum A."/>
            <person name="Ohm R."/>
            <person name="Martin F."/>
            <person name="Silar P."/>
            <person name="Natvig D."/>
            <person name="Lalanne C."/>
            <person name="Gautier V."/>
            <person name="Ament-Velasquez S.L."/>
            <person name="Kruys A."/>
            <person name="Hutchinson M.I."/>
            <person name="Powell A.J."/>
            <person name="Barry K."/>
            <person name="Miller A.N."/>
            <person name="Grigoriev I.V."/>
            <person name="Debuchy R."/>
            <person name="Gladieux P."/>
            <person name="Thoren M.H."/>
            <person name="Johannesson H."/>
        </authorList>
    </citation>
    <scope>NUCLEOTIDE SEQUENCE</scope>
    <source>
        <strain evidence="3">CBS 141.50</strain>
    </source>
</reference>
<dbReference type="InterPro" id="IPR036553">
    <property type="entry name" value="RPTC_insert"/>
</dbReference>
<dbReference type="AlphaFoldDB" id="A0AAN6V599"/>
<organism evidence="3 4">
    <name type="scientific">Dichotomopilus funicola</name>
    <dbReference type="NCBI Taxonomy" id="1934379"/>
    <lineage>
        <taxon>Eukaryota</taxon>
        <taxon>Fungi</taxon>
        <taxon>Dikarya</taxon>
        <taxon>Ascomycota</taxon>
        <taxon>Pezizomycotina</taxon>
        <taxon>Sordariomycetes</taxon>
        <taxon>Sordariomycetidae</taxon>
        <taxon>Sordariales</taxon>
        <taxon>Chaetomiaceae</taxon>
        <taxon>Dichotomopilus</taxon>
    </lineage>
</organism>
<dbReference type="Gene3D" id="3.30.360.20">
    <property type="entry name" value="RNA 3'-terminal phosphate cyclase, insert domain"/>
    <property type="match status" value="1"/>
</dbReference>
<feature type="domain" description="RNA 3'-terminal phosphate cyclase" evidence="2">
    <location>
        <begin position="17"/>
        <end position="433"/>
    </location>
</feature>
<reference evidence="3" key="1">
    <citation type="journal article" date="2023" name="Mol. Phylogenet. Evol.">
        <title>Genome-scale phylogeny and comparative genomics of the fungal order Sordariales.</title>
        <authorList>
            <person name="Hensen N."/>
            <person name="Bonometti L."/>
            <person name="Westerberg I."/>
            <person name="Brannstrom I.O."/>
            <person name="Guillou S."/>
            <person name="Cros-Aarteil S."/>
            <person name="Calhoun S."/>
            <person name="Haridas S."/>
            <person name="Kuo A."/>
            <person name="Mondo S."/>
            <person name="Pangilinan J."/>
            <person name="Riley R."/>
            <person name="LaButti K."/>
            <person name="Andreopoulos B."/>
            <person name="Lipzen A."/>
            <person name="Chen C."/>
            <person name="Yan M."/>
            <person name="Daum C."/>
            <person name="Ng V."/>
            <person name="Clum A."/>
            <person name="Steindorff A."/>
            <person name="Ohm R.A."/>
            <person name="Martin F."/>
            <person name="Silar P."/>
            <person name="Natvig D.O."/>
            <person name="Lalanne C."/>
            <person name="Gautier V."/>
            <person name="Ament-Velasquez S.L."/>
            <person name="Kruys A."/>
            <person name="Hutchinson M.I."/>
            <person name="Powell A.J."/>
            <person name="Barry K."/>
            <person name="Miller A.N."/>
            <person name="Grigoriev I.V."/>
            <person name="Debuchy R."/>
            <person name="Gladieux P."/>
            <person name="Hiltunen Thoren M."/>
            <person name="Johannesson H."/>
        </authorList>
    </citation>
    <scope>NUCLEOTIDE SEQUENCE</scope>
    <source>
        <strain evidence="3">CBS 141.50</strain>
    </source>
</reference>
<feature type="region of interest" description="Disordered" evidence="1">
    <location>
        <begin position="434"/>
        <end position="457"/>
    </location>
</feature>
<feature type="compositionally biased region" description="Low complexity" evidence="1">
    <location>
        <begin position="356"/>
        <end position="370"/>
    </location>
</feature>
<gene>
    <name evidence="3" type="ORF">C8A04DRAFT_11049</name>
</gene>
<sequence length="491" mass="51895">MAGKDKLSVIELDGRTGEGGGQLVRIACALAAVASQPIRIINVRGNREGTRGGGLKAQHVTAIEFLAKATGAEVDGLFVGSHTLDFRPHLQPSDIRGPAAGTGRNKHGDKNNKDAGDNNKGIISPFSHGSILKIAADTPAASTMLIFQAVFPFLLFAAASNGSTHSGTNEITITGGTNVAFSLSFEYLDQVLLPTLEDAFGIRVERKLLARGWSLGKQQRGKVEFKFKPLKLGEALKIKEDATVALDGKIGGVVYGGGAPLPAVEDVEGIDVSIIVPSDMRESMADALVEDLEQLFPDVDINIKVNEDSGADTRIYVLLVAKAGVVRWGRDILTSMPKKAKAADKGAGSKAGKGGSSKANNGTGNGGSSVSAAISRKLAKELYEEVSSGGVVDEYLQDQLVIFQALAEGRTSFPRGEAKDSLEQAVAQLSQLTLHHDDDHNSQGKKTDKPFGEGSTHTTTARWVTAQLLPGVKWYNKGLLCEGTGVRMEKK</sequence>
<keyword evidence="3" id="KW-0808">Transferase</keyword>
<dbReference type="PANTHER" id="PTHR11096:SF0">
    <property type="entry name" value="RNA 3'-TERMINAL PHOSPHATE CYCLASE"/>
    <property type="match status" value="1"/>
</dbReference>
<dbReference type="EMBL" id="MU853572">
    <property type="protein sequence ID" value="KAK4145049.1"/>
    <property type="molecule type" value="Genomic_DNA"/>
</dbReference>
<dbReference type="RefSeq" id="XP_062638420.1">
    <property type="nucleotide sequence ID" value="XM_062776815.1"/>
</dbReference>
<comment type="caution">
    <text evidence="3">The sequence shown here is derived from an EMBL/GenBank/DDBJ whole genome shotgun (WGS) entry which is preliminary data.</text>
</comment>
<proteinExistence type="predicted"/>